<dbReference type="GO" id="GO:0005385">
    <property type="term" value="F:zinc ion transmembrane transporter activity"/>
    <property type="evidence" value="ECO:0007669"/>
    <property type="project" value="TreeGrafter"/>
</dbReference>
<protein>
    <submittedName>
        <fullName evidence="11">Cobalt-zinc-cadmium efflux system protein</fullName>
    </submittedName>
</protein>
<keyword evidence="5 8" id="KW-1133">Transmembrane helix</keyword>
<feature type="domain" description="Cation efflux protein transmembrane" evidence="9">
    <location>
        <begin position="14"/>
        <end position="200"/>
    </location>
</feature>
<dbReference type="Pfam" id="PF16916">
    <property type="entry name" value="ZT_dimer"/>
    <property type="match status" value="1"/>
</dbReference>
<evidence type="ECO:0000313" key="11">
    <source>
        <dbReference type="EMBL" id="REG06995.1"/>
    </source>
</evidence>
<dbReference type="SUPFAM" id="SSF161111">
    <property type="entry name" value="Cation efflux protein transmembrane domain-like"/>
    <property type="match status" value="1"/>
</dbReference>
<dbReference type="InterPro" id="IPR027470">
    <property type="entry name" value="Cation_efflux_CTD"/>
</dbReference>
<evidence type="ECO:0000256" key="1">
    <source>
        <dbReference type="ARBA" id="ARBA00004141"/>
    </source>
</evidence>
<evidence type="ECO:0000313" key="12">
    <source>
        <dbReference type="Proteomes" id="UP000256388"/>
    </source>
</evidence>
<keyword evidence="7 8" id="KW-0472">Membrane</keyword>
<dbReference type="Gene3D" id="1.20.1510.10">
    <property type="entry name" value="Cation efflux protein transmembrane domain"/>
    <property type="match status" value="1"/>
</dbReference>
<sequence length="309" mass="34696">MSHNHHHEIQENIKLAFFLNAGFAIAELVGGLLTNSMAIMADALHDLGDSITLAISWRLEHLSSKSEDGKFSYGYKRFSLLSALISGVVLITGSIYVIMEAVKRLLAPQESNAQGMLIFALFGIAINGYAALRTSHGKNMNSRMISWHMIEDVLGWVAVLIVSLVLLVKDIDILDPLLSLGLTAFVLFNVVRNLWGTMRLFLQGVPETIKIEDIENELRSLENVRDVHHTHVWSLDGEQNVLTTHVVLCLEAKKEDIRRVKEKIRDLTDKFDLAHTTVEFEYLDDDCSMNHHNHINCPENGGEKAHEHG</sequence>
<accession>A0A347ZVG7</accession>
<evidence type="ECO:0000256" key="3">
    <source>
        <dbReference type="ARBA" id="ARBA00022448"/>
    </source>
</evidence>
<comment type="subcellular location">
    <subcellularLocation>
        <location evidence="1">Membrane</location>
        <topology evidence="1">Multi-pass membrane protein</topology>
    </subcellularLocation>
</comment>
<name>A0A347ZVG7_9CHLR</name>
<keyword evidence="3" id="KW-0813">Transport</keyword>
<keyword evidence="12" id="KW-1185">Reference proteome</keyword>
<feature type="domain" description="Cation efflux protein cytoplasmic" evidence="10">
    <location>
        <begin position="206"/>
        <end position="281"/>
    </location>
</feature>
<dbReference type="PANTHER" id="PTHR11562:SF17">
    <property type="entry name" value="RE54080P-RELATED"/>
    <property type="match status" value="1"/>
</dbReference>
<dbReference type="InterPro" id="IPR058533">
    <property type="entry name" value="Cation_efflux_TM"/>
</dbReference>
<gene>
    <name evidence="11" type="ORF">DFR64_2197</name>
</gene>
<evidence type="ECO:0000256" key="6">
    <source>
        <dbReference type="ARBA" id="ARBA00023065"/>
    </source>
</evidence>
<evidence type="ECO:0000259" key="10">
    <source>
        <dbReference type="Pfam" id="PF16916"/>
    </source>
</evidence>
<feature type="transmembrane region" description="Helical" evidence="8">
    <location>
        <begin position="153"/>
        <end position="171"/>
    </location>
</feature>
<dbReference type="SUPFAM" id="SSF160240">
    <property type="entry name" value="Cation efflux protein cytoplasmic domain-like"/>
    <property type="match status" value="1"/>
</dbReference>
<evidence type="ECO:0000256" key="4">
    <source>
        <dbReference type="ARBA" id="ARBA00022692"/>
    </source>
</evidence>
<keyword evidence="6" id="KW-0406">Ion transport</keyword>
<dbReference type="OrthoDB" id="9809646at2"/>
<evidence type="ECO:0000256" key="5">
    <source>
        <dbReference type="ARBA" id="ARBA00022989"/>
    </source>
</evidence>
<comment type="caution">
    <text evidence="11">The sequence shown here is derived from an EMBL/GenBank/DDBJ whole genome shotgun (WGS) entry which is preliminary data.</text>
</comment>
<dbReference type="NCBIfam" id="TIGR01297">
    <property type="entry name" value="CDF"/>
    <property type="match status" value="1"/>
</dbReference>
<dbReference type="Proteomes" id="UP000256388">
    <property type="component" value="Unassembled WGS sequence"/>
</dbReference>
<evidence type="ECO:0000256" key="8">
    <source>
        <dbReference type="SAM" id="Phobius"/>
    </source>
</evidence>
<evidence type="ECO:0000256" key="2">
    <source>
        <dbReference type="ARBA" id="ARBA00008873"/>
    </source>
</evidence>
<dbReference type="Pfam" id="PF01545">
    <property type="entry name" value="Cation_efflux"/>
    <property type="match status" value="1"/>
</dbReference>
<dbReference type="EMBL" id="QUMS01000003">
    <property type="protein sequence ID" value="REG06995.1"/>
    <property type="molecule type" value="Genomic_DNA"/>
</dbReference>
<proteinExistence type="inferred from homology"/>
<dbReference type="InterPro" id="IPR036837">
    <property type="entry name" value="Cation_efflux_CTD_sf"/>
</dbReference>
<evidence type="ECO:0000256" key="7">
    <source>
        <dbReference type="ARBA" id="ARBA00023136"/>
    </source>
</evidence>
<dbReference type="InterPro" id="IPR050681">
    <property type="entry name" value="CDF/SLC30A"/>
</dbReference>
<organism evidence="11 12">
    <name type="scientific">Pelolinea submarina</name>
    <dbReference type="NCBI Taxonomy" id="913107"/>
    <lineage>
        <taxon>Bacteria</taxon>
        <taxon>Bacillati</taxon>
        <taxon>Chloroflexota</taxon>
        <taxon>Anaerolineae</taxon>
        <taxon>Anaerolineales</taxon>
        <taxon>Anaerolineaceae</taxon>
        <taxon>Pelolinea</taxon>
    </lineage>
</organism>
<dbReference type="PANTHER" id="PTHR11562">
    <property type="entry name" value="CATION EFFLUX PROTEIN/ ZINC TRANSPORTER"/>
    <property type="match status" value="1"/>
</dbReference>
<feature type="transmembrane region" description="Helical" evidence="8">
    <location>
        <begin position="177"/>
        <end position="195"/>
    </location>
</feature>
<dbReference type="InterPro" id="IPR002524">
    <property type="entry name" value="Cation_efflux"/>
</dbReference>
<dbReference type="InterPro" id="IPR027469">
    <property type="entry name" value="Cation_efflux_TMD_sf"/>
</dbReference>
<evidence type="ECO:0000259" key="9">
    <source>
        <dbReference type="Pfam" id="PF01545"/>
    </source>
</evidence>
<keyword evidence="4 8" id="KW-0812">Transmembrane</keyword>
<comment type="similarity">
    <text evidence="2">Belongs to the cation diffusion facilitator (CDF) transporter (TC 2.A.4) family. SLC30A subfamily.</text>
</comment>
<reference evidence="11 12" key="1">
    <citation type="submission" date="2018-08" db="EMBL/GenBank/DDBJ databases">
        <title>Genomic Encyclopedia of Type Strains, Phase IV (KMG-IV): sequencing the most valuable type-strain genomes for metagenomic binning, comparative biology and taxonomic classification.</title>
        <authorList>
            <person name="Goeker M."/>
        </authorList>
    </citation>
    <scope>NUCLEOTIDE SEQUENCE [LARGE SCALE GENOMIC DNA]</scope>
    <source>
        <strain evidence="11 12">DSM 23923</strain>
    </source>
</reference>
<feature type="transmembrane region" description="Helical" evidence="8">
    <location>
        <begin position="78"/>
        <end position="99"/>
    </location>
</feature>
<dbReference type="AlphaFoldDB" id="A0A347ZVG7"/>
<feature type="transmembrane region" description="Helical" evidence="8">
    <location>
        <begin position="111"/>
        <end position="132"/>
    </location>
</feature>
<dbReference type="GO" id="GO:0005886">
    <property type="term" value="C:plasma membrane"/>
    <property type="evidence" value="ECO:0007669"/>
    <property type="project" value="TreeGrafter"/>
</dbReference>
<feature type="transmembrane region" description="Helical" evidence="8">
    <location>
        <begin position="12"/>
        <end position="33"/>
    </location>
</feature>